<dbReference type="GeneID" id="97999636"/>
<protein>
    <submittedName>
        <fullName evidence="2">Uncharacterized protein</fullName>
    </submittedName>
</protein>
<dbReference type="EMBL" id="ABIL02000005">
    <property type="protein sequence ID" value="EDS73028.1"/>
    <property type="molecule type" value="Genomic_DNA"/>
</dbReference>
<reference evidence="2" key="2">
    <citation type="submission" date="2013-08" db="EMBL/GenBank/DDBJ databases">
        <title>Draft genome sequence of Anaerofustis stercorihominis (DSM 17244).</title>
        <authorList>
            <person name="Sudarsanam P."/>
            <person name="Ley R."/>
            <person name="Guruge J."/>
            <person name="Turnbaugh P.J."/>
            <person name="Mahowald M."/>
            <person name="Liep D."/>
            <person name="Gordon J."/>
        </authorList>
    </citation>
    <scope>NUCLEOTIDE SEQUENCE</scope>
    <source>
        <strain evidence="2">DSM 17244</strain>
    </source>
</reference>
<sequence length="120" mass="12546">MLLIVGAVLSLIMCIVVAVGGNAASNTFNFTQLGTSVTLAALLGVFQLGAGIYGLKSIKNPSKEILKNCMLCGILLLVGDIASFLIGMAAFGFNIYSLIGLLFPVLYLIAIINYKKSAAE</sequence>
<dbReference type="HOGENOM" id="CLU_2044812_0_0_9"/>
<gene>
    <name evidence="2" type="ORF">ANASTE_00743</name>
</gene>
<dbReference type="Proteomes" id="UP000005178">
    <property type="component" value="Unassembled WGS sequence"/>
</dbReference>
<feature type="transmembrane region" description="Helical" evidence="1">
    <location>
        <begin position="65"/>
        <end position="89"/>
    </location>
</feature>
<proteinExistence type="predicted"/>
<organism evidence="2 3">
    <name type="scientific">Anaerofustis stercorihominis DSM 17244</name>
    <dbReference type="NCBI Taxonomy" id="445971"/>
    <lineage>
        <taxon>Bacteria</taxon>
        <taxon>Bacillati</taxon>
        <taxon>Bacillota</taxon>
        <taxon>Clostridia</taxon>
        <taxon>Eubacteriales</taxon>
        <taxon>Eubacteriaceae</taxon>
        <taxon>Anaerofustis</taxon>
    </lineage>
</organism>
<keyword evidence="1" id="KW-0812">Transmembrane</keyword>
<name>B1C7P1_9FIRM</name>
<feature type="transmembrane region" description="Helical" evidence="1">
    <location>
        <begin position="33"/>
        <end position="53"/>
    </location>
</feature>
<dbReference type="RefSeq" id="WP_007049192.1">
    <property type="nucleotide sequence ID" value="NZ_DS560015.1"/>
</dbReference>
<evidence type="ECO:0000313" key="2">
    <source>
        <dbReference type="EMBL" id="EDS73028.1"/>
    </source>
</evidence>
<dbReference type="AlphaFoldDB" id="B1C7P1"/>
<reference evidence="2" key="1">
    <citation type="submission" date="2008-01" db="EMBL/GenBank/DDBJ databases">
        <authorList>
            <person name="Fulton L."/>
            <person name="Clifton S."/>
            <person name="Fulton B."/>
            <person name="Xu J."/>
            <person name="Minx P."/>
            <person name="Pepin K.H."/>
            <person name="Johnson M."/>
            <person name="Thiruvilangam P."/>
            <person name="Bhonagiri V."/>
            <person name="Nash W.E."/>
            <person name="Mardis E.R."/>
            <person name="Wilson R.K."/>
        </authorList>
    </citation>
    <scope>NUCLEOTIDE SEQUENCE [LARGE SCALE GENOMIC DNA]</scope>
    <source>
        <strain evidence="2">DSM 17244</strain>
    </source>
</reference>
<keyword evidence="1" id="KW-1133">Transmembrane helix</keyword>
<evidence type="ECO:0000313" key="3">
    <source>
        <dbReference type="Proteomes" id="UP000005178"/>
    </source>
</evidence>
<comment type="caution">
    <text evidence="2">The sequence shown here is derived from an EMBL/GenBank/DDBJ whole genome shotgun (WGS) entry which is preliminary data.</text>
</comment>
<feature type="transmembrane region" description="Helical" evidence="1">
    <location>
        <begin position="95"/>
        <end position="114"/>
    </location>
</feature>
<evidence type="ECO:0000256" key="1">
    <source>
        <dbReference type="SAM" id="Phobius"/>
    </source>
</evidence>
<accession>B1C7P1</accession>
<keyword evidence="1" id="KW-0472">Membrane</keyword>
<keyword evidence="3" id="KW-1185">Reference proteome</keyword>